<dbReference type="InterPro" id="IPR014030">
    <property type="entry name" value="Ketoacyl_synth_N"/>
</dbReference>
<evidence type="ECO:0000313" key="2">
    <source>
        <dbReference type="EMBL" id="EXI65558.1"/>
    </source>
</evidence>
<evidence type="ECO:0000313" key="3">
    <source>
        <dbReference type="Proteomes" id="UP000020218"/>
    </source>
</evidence>
<dbReference type="PATRIC" id="fig|1454001.3.peg.3123"/>
<evidence type="ECO:0000259" key="1">
    <source>
        <dbReference type="Pfam" id="PF13723"/>
    </source>
</evidence>
<dbReference type="EMBL" id="JFAX01000021">
    <property type="protein sequence ID" value="EXI65558.1"/>
    <property type="molecule type" value="Genomic_DNA"/>
</dbReference>
<dbReference type="Pfam" id="PF13723">
    <property type="entry name" value="Ketoacyl-synt_2"/>
    <property type="match status" value="1"/>
</dbReference>
<reference evidence="2" key="1">
    <citation type="submission" date="2014-02" db="EMBL/GenBank/DDBJ databases">
        <title>Expanding our view of genomic diversity in Candidatus Accumulibacter clades.</title>
        <authorList>
            <person name="Skennerton C.T."/>
            <person name="Barr J.J."/>
            <person name="Slater F.R."/>
            <person name="Bond P.L."/>
            <person name="Tyson G.W."/>
        </authorList>
    </citation>
    <scope>NUCLEOTIDE SEQUENCE [LARGE SCALE GENOMIC DNA]</scope>
</reference>
<sequence>MISWDVPVVRWVRWLGIGELELGFIEPLLRRRLSPMARGALHVANACAQDYPSASFVFASRHGELTRTVELLRSLAHEKELSPTLFSLSVLNAAAGIFSIARGDRAPATAIAAGVESFGYGLLEAYLRARQEPARPVVYVYADAPAPNPIGPQFGDPEAVFALGLLIHGDARSSLHTGIRTGAEAGISPTLQAYACLQALERGSADWASDRHHWYWNLQ</sequence>
<protein>
    <recommendedName>
        <fullName evidence="1">Beta-ketoacyl synthase-like N-terminal domain-containing protein</fullName>
    </recommendedName>
</protein>
<proteinExistence type="predicted"/>
<gene>
    <name evidence="2" type="ORF">AW08_03078</name>
</gene>
<dbReference type="Proteomes" id="UP000020218">
    <property type="component" value="Unassembled WGS sequence"/>
</dbReference>
<accession>A0A011M7D4</accession>
<comment type="caution">
    <text evidence="2">The sequence shown here is derived from an EMBL/GenBank/DDBJ whole genome shotgun (WGS) entry which is preliminary data.</text>
</comment>
<keyword evidence="3" id="KW-1185">Reference proteome</keyword>
<feature type="domain" description="Beta-ketoacyl synthase-like N-terminal" evidence="1">
    <location>
        <begin position="20"/>
        <end position="217"/>
    </location>
</feature>
<dbReference type="AlphaFoldDB" id="A0A011M7D4"/>
<name>A0A011M7D4_9PROT</name>
<dbReference type="STRING" id="1454001.AW08_03078"/>
<organism evidence="2 3">
    <name type="scientific">Candidatus Accumulibacter adjunctus</name>
    <dbReference type="NCBI Taxonomy" id="1454001"/>
    <lineage>
        <taxon>Bacteria</taxon>
        <taxon>Pseudomonadati</taxon>
        <taxon>Pseudomonadota</taxon>
        <taxon>Betaproteobacteria</taxon>
        <taxon>Candidatus Accumulibacter</taxon>
    </lineage>
</organism>